<accession>A0A1X2I231</accession>
<comment type="caution">
    <text evidence="3">The sequence shown here is derived from an EMBL/GenBank/DDBJ whole genome shotgun (WGS) entry which is preliminary data.</text>
</comment>
<feature type="compositionally biased region" description="Polar residues" evidence="1">
    <location>
        <begin position="162"/>
        <end position="175"/>
    </location>
</feature>
<keyword evidence="2" id="KW-1133">Transmembrane helix</keyword>
<dbReference type="EMBL" id="MCGE01000034">
    <property type="protein sequence ID" value="ORZ07688.1"/>
    <property type="molecule type" value="Genomic_DNA"/>
</dbReference>
<keyword evidence="2" id="KW-0812">Transmembrane</keyword>
<name>A0A1X2I231_9FUNG</name>
<protein>
    <submittedName>
        <fullName evidence="3">Uncharacterized protein</fullName>
    </submittedName>
</protein>
<keyword evidence="4" id="KW-1185">Reference proteome</keyword>
<evidence type="ECO:0000256" key="2">
    <source>
        <dbReference type="SAM" id="Phobius"/>
    </source>
</evidence>
<proteinExistence type="predicted"/>
<gene>
    <name evidence="3" type="ORF">BCR42DRAFT_152151</name>
</gene>
<evidence type="ECO:0000256" key="1">
    <source>
        <dbReference type="SAM" id="MobiDB-lite"/>
    </source>
</evidence>
<dbReference type="AlphaFoldDB" id="A0A1X2I231"/>
<feature type="transmembrane region" description="Helical" evidence="2">
    <location>
        <begin position="31"/>
        <end position="51"/>
    </location>
</feature>
<feature type="region of interest" description="Disordered" evidence="1">
    <location>
        <begin position="162"/>
        <end position="181"/>
    </location>
</feature>
<dbReference type="Proteomes" id="UP000193560">
    <property type="component" value="Unassembled WGS sequence"/>
</dbReference>
<sequence>MIVPYNTQHGNKYELPTTTSCRSRFACRRQISTLLIFLFLFCFGVLAWLGYKKNGDISPADTADSATTASTNATIMSSSLTSSPFIVAMKTSLGTLAVSSPAIFHSNAHHPSTIKNKAKSTWKVLNHSKSQYHTMDTLPGKDDPYKAQHPDTTYPTFRTLMQGNSIGADSNNQDALSDPEG</sequence>
<keyword evidence="2" id="KW-0472">Membrane</keyword>
<organism evidence="3 4">
    <name type="scientific">Absidia repens</name>
    <dbReference type="NCBI Taxonomy" id="90262"/>
    <lineage>
        <taxon>Eukaryota</taxon>
        <taxon>Fungi</taxon>
        <taxon>Fungi incertae sedis</taxon>
        <taxon>Mucoromycota</taxon>
        <taxon>Mucoromycotina</taxon>
        <taxon>Mucoromycetes</taxon>
        <taxon>Mucorales</taxon>
        <taxon>Cunninghamellaceae</taxon>
        <taxon>Absidia</taxon>
    </lineage>
</organism>
<reference evidence="3 4" key="1">
    <citation type="submission" date="2016-07" db="EMBL/GenBank/DDBJ databases">
        <title>Pervasive Adenine N6-methylation of Active Genes in Fungi.</title>
        <authorList>
            <consortium name="DOE Joint Genome Institute"/>
            <person name="Mondo S.J."/>
            <person name="Dannebaum R.O."/>
            <person name="Kuo R.C."/>
            <person name="Labutti K."/>
            <person name="Haridas S."/>
            <person name="Kuo A."/>
            <person name="Salamov A."/>
            <person name="Ahrendt S.R."/>
            <person name="Lipzen A."/>
            <person name="Sullivan W."/>
            <person name="Andreopoulos W.B."/>
            <person name="Clum A."/>
            <person name="Lindquist E."/>
            <person name="Daum C."/>
            <person name="Ramamoorthy G.K."/>
            <person name="Gryganskyi A."/>
            <person name="Culley D."/>
            <person name="Magnuson J.K."/>
            <person name="James T.Y."/>
            <person name="O'Malley M.A."/>
            <person name="Stajich J.E."/>
            <person name="Spatafora J.W."/>
            <person name="Visel A."/>
            <person name="Grigoriev I.V."/>
        </authorList>
    </citation>
    <scope>NUCLEOTIDE SEQUENCE [LARGE SCALE GENOMIC DNA]</scope>
    <source>
        <strain evidence="3 4">NRRL 1336</strain>
    </source>
</reference>
<evidence type="ECO:0000313" key="4">
    <source>
        <dbReference type="Proteomes" id="UP000193560"/>
    </source>
</evidence>
<evidence type="ECO:0000313" key="3">
    <source>
        <dbReference type="EMBL" id="ORZ07688.1"/>
    </source>
</evidence>